<keyword evidence="3 6" id="KW-1133">Transmembrane helix</keyword>
<feature type="transmembrane region" description="Helical" evidence="6">
    <location>
        <begin position="30"/>
        <end position="51"/>
    </location>
</feature>
<name>A0A6A5KMT8_9PLEO</name>
<sequence length="152" mass="17364">MVVYSGFGFDAKTVQHRFGAETLMSFYKGVISYALVWNATLCLSKVSVLMYRSIIPNSSMVKWTRWVGGTIILWTVVNVLTTALICRRFALNWDWRLEGRCGSLPVFYFAMGLVNLVTDMVIIILPMPYLYRLRLPWRKKVLAMALLSIGIA</sequence>
<dbReference type="OrthoDB" id="3934549at2759"/>
<evidence type="ECO:0000256" key="3">
    <source>
        <dbReference type="ARBA" id="ARBA00022989"/>
    </source>
</evidence>
<protein>
    <recommendedName>
        <fullName evidence="7">Rhodopsin domain-containing protein</fullName>
    </recommendedName>
</protein>
<reference evidence="8" key="1">
    <citation type="submission" date="2020-01" db="EMBL/GenBank/DDBJ databases">
        <authorList>
            <consortium name="DOE Joint Genome Institute"/>
            <person name="Haridas S."/>
            <person name="Albert R."/>
            <person name="Binder M."/>
            <person name="Bloem J."/>
            <person name="Labutti K."/>
            <person name="Salamov A."/>
            <person name="Andreopoulos B."/>
            <person name="Baker S.E."/>
            <person name="Barry K."/>
            <person name="Bills G."/>
            <person name="Bluhm B.H."/>
            <person name="Cannon C."/>
            <person name="Castanera R."/>
            <person name="Culley D.E."/>
            <person name="Daum C."/>
            <person name="Ezra D."/>
            <person name="Gonzalez J.B."/>
            <person name="Henrissat B."/>
            <person name="Kuo A."/>
            <person name="Liang C."/>
            <person name="Lipzen A."/>
            <person name="Lutzoni F."/>
            <person name="Magnuson J."/>
            <person name="Mondo S."/>
            <person name="Nolan M."/>
            <person name="Ohm R."/>
            <person name="Pangilinan J."/>
            <person name="Park H.-J."/>
            <person name="Ramirez L."/>
            <person name="Alfaro M."/>
            <person name="Sun H."/>
            <person name="Tritt A."/>
            <person name="Yoshinaga Y."/>
            <person name="Zwiers L.-H."/>
            <person name="Turgeon B.G."/>
            <person name="Goodwin S.B."/>
            <person name="Spatafora J.W."/>
            <person name="Crous P.W."/>
            <person name="Grigoriev I.V."/>
        </authorList>
    </citation>
    <scope>NUCLEOTIDE SEQUENCE</scope>
    <source>
        <strain evidence="8">P77</strain>
    </source>
</reference>
<keyword evidence="9" id="KW-1185">Reference proteome</keyword>
<evidence type="ECO:0000313" key="8">
    <source>
        <dbReference type="EMBL" id="KAF1837450.1"/>
    </source>
</evidence>
<evidence type="ECO:0000256" key="1">
    <source>
        <dbReference type="ARBA" id="ARBA00004141"/>
    </source>
</evidence>
<accession>A0A6A5KMT8</accession>
<evidence type="ECO:0000256" key="2">
    <source>
        <dbReference type="ARBA" id="ARBA00022692"/>
    </source>
</evidence>
<evidence type="ECO:0000256" key="6">
    <source>
        <dbReference type="SAM" id="Phobius"/>
    </source>
</evidence>
<proteinExistence type="inferred from homology"/>
<comment type="similarity">
    <text evidence="5">Belongs to the SAT4 family.</text>
</comment>
<evidence type="ECO:0000256" key="4">
    <source>
        <dbReference type="ARBA" id="ARBA00023136"/>
    </source>
</evidence>
<dbReference type="EMBL" id="ML975262">
    <property type="protein sequence ID" value="KAF1837450.1"/>
    <property type="molecule type" value="Genomic_DNA"/>
</dbReference>
<dbReference type="PANTHER" id="PTHR33048:SF57">
    <property type="entry name" value="INTEGRAL MEMBRANE PROTEIN-RELATED"/>
    <property type="match status" value="1"/>
</dbReference>
<feature type="domain" description="Rhodopsin" evidence="7">
    <location>
        <begin position="3"/>
        <end position="151"/>
    </location>
</feature>
<dbReference type="InterPro" id="IPR049326">
    <property type="entry name" value="Rhodopsin_dom_fungi"/>
</dbReference>
<gene>
    <name evidence="8" type="ORF">BDW02DRAFT_566107</name>
</gene>
<dbReference type="InterPro" id="IPR052337">
    <property type="entry name" value="SAT4-like"/>
</dbReference>
<keyword evidence="4 6" id="KW-0472">Membrane</keyword>
<keyword evidence="2 6" id="KW-0812">Transmembrane</keyword>
<dbReference type="PANTHER" id="PTHR33048">
    <property type="entry name" value="PTH11-LIKE INTEGRAL MEMBRANE PROTEIN (AFU_ORTHOLOGUE AFUA_5G11245)"/>
    <property type="match status" value="1"/>
</dbReference>
<dbReference type="GO" id="GO:0016020">
    <property type="term" value="C:membrane"/>
    <property type="evidence" value="ECO:0007669"/>
    <property type="project" value="UniProtKB-SubCell"/>
</dbReference>
<feature type="transmembrane region" description="Helical" evidence="6">
    <location>
        <begin position="105"/>
        <end position="131"/>
    </location>
</feature>
<dbReference type="AlphaFoldDB" id="A0A6A5KMT8"/>
<comment type="subcellular location">
    <subcellularLocation>
        <location evidence="1">Membrane</location>
        <topology evidence="1">Multi-pass membrane protein</topology>
    </subcellularLocation>
</comment>
<evidence type="ECO:0000313" key="9">
    <source>
        <dbReference type="Proteomes" id="UP000800040"/>
    </source>
</evidence>
<organism evidence="8 9">
    <name type="scientific">Decorospora gaudefroyi</name>
    <dbReference type="NCBI Taxonomy" id="184978"/>
    <lineage>
        <taxon>Eukaryota</taxon>
        <taxon>Fungi</taxon>
        <taxon>Dikarya</taxon>
        <taxon>Ascomycota</taxon>
        <taxon>Pezizomycotina</taxon>
        <taxon>Dothideomycetes</taxon>
        <taxon>Pleosporomycetidae</taxon>
        <taxon>Pleosporales</taxon>
        <taxon>Pleosporineae</taxon>
        <taxon>Pleosporaceae</taxon>
        <taxon>Decorospora</taxon>
    </lineage>
</organism>
<dbReference type="Pfam" id="PF20684">
    <property type="entry name" value="Fung_rhodopsin"/>
    <property type="match status" value="1"/>
</dbReference>
<evidence type="ECO:0000256" key="5">
    <source>
        <dbReference type="ARBA" id="ARBA00038359"/>
    </source>
</evidence>
<dbReference type="Proteomes" id="UP000800040">
    <property type="component" value="Unassembled WGS sequence"/>
</dbReference>
<feature type="transmembrane region" description="Helical" evidence="6">
    <location>
        <begin position="63"/>
        <end position="85"/>
    </location>
</feature>
<evidence type="ECO:0000259" key="7">
    <source>
        <dbReference type="Pfam" id="PF20684"/>
    </source>
</evidence>